<dbReference type="PRINTS" id="PR00237">
    <property type="entry name" value="GPCRRHODOPSN"/>
</dbReference>
<dbReference type="STRING" id="307972.A0A2G8JAU3"/>
<dbReference type="Pfam" id="PF00001">
    <property type="entry name" value="7tm_1"/>
    <property type="match status" value="1"/>
</dbReference>
<dbReference type="SUPFAM" id="SSF81321">
    <property type="entry name" value="Family A G protein-coupled receptor-like"/>
    <property type="match status" value="1"/>
</dbReference>
<keyword evidence="6 11" id="KW-0675">Receptor</keyword>
<evidence type="ECO:0000313" key="12">
    <source>
        <dbReference type="Proteomes" id="UP000230750"/>
    </source>
</evidence>
<dbReference type="OrthoDB" id="5987936at2759"/>
<keyword evidence="2 9" id="KW-0812">Transmembrane</keyword>
<evidence type="ECO:0000256" key="8">
    <source>
        <dbReference type="SAM" id="MobiDB-lite"/>
    </source>
</evidence>
<dbReference type="PROSITE" id="PS50262">
    <property type="entry name" value="G_PROTEIN_RECEP_F1_2"/>
    <property type="match status" value="1"/>
</dbReference>
<dbReference type="GO" id="GO:0005886">
    <property type="term" value="C:plasma membrane"/>
    <property type="evidence" value="ECO:0007669"/>
    <property type="project" value="TreeGrafter"/>
</dbReference>
<dbReference type="GO" id="GO:0004930">
    <property type="term" value="F:G protein-coupled receptor activity"/>
    <property type="evidence" value="ECO:0007669"/>
    <property type="project" value="UniProtKB-KW"/>
</dbReference>
<dbReference type="InterPro" id="IPR000276">
    <property type="entry name" value="GPCR_Rhodpsn"/>
</dbReference>
<feature type="compositionally biased region" description="Basic and acidic residues" evidence="8">
    <location>
        <begin position="1"/>
        <end position="18"/>
    </location>
</feature>
<feature type="transmembrane region" description="Helical" evidence="9">
    <location>
        <begin position="32"/>
        <end position="53"/>
    </location>
</feature>
<dbReference type="PANTHER" id="PTHR45695">
    <property type="entry name" value="LEUCOKININ RECEPTOR-RELATED"/>
    <property type="match status" value="1"/>
</dbReference>
<dbReference type="InterPro" id="IPR017452">
    <property type="entry name" value="GPCR_Rhodpsn_7TM"/>
</dbReference>
<keyword evidence="5 9" id="KW-0472">Membrane</keyword>
<evidence type="ECO:0000256" key="4">
    <source>
        <dbReference type="ARBA" id="ARBA00023040"/>
    </source>
</evidence>
<dbReference type="Gene3D" id="1.20.1070.10">
    <property type="entry name" value="Rhodopsin 7-helix transmembrane proteins"/>
    <property type="match status" value="1"/>
</dbReference>
<dbReference type="EMBL" id="MRZV01003113">
    <property type="protein sequence ID" value="PIK32864.1"/>
    <property type="molecule type" value="Genomic_DNA"/>
</dbReference>
<feature type="transmembrane region" description="Helical" evidence="9">
    <location>
        <begin position="73"/>
        <end position="95"/>
    </location>
</feature>
<evidence type="ECO:0000256" key="3">
    <source>
        <dbReference type="ARBA" id="ARBA00022989"/>
    </source>
</evidence>
<keyword evidence="12" id="KW-1185">Reference proteome</keyword>
<name>A0A2G8JAU3_STIJA</name>
<evidence type="ECO:0000313" key="11">
    <source>
        <dbReference type="EMBL" id="PIK32864.1"/>
    </source>
</evidence>
<feature type="region of interest" description="Disordered" evidence="8">
    <location>
        <begin position="1"/>
        <end position="21"/>
    </location>
</feature>
<evidence type="ECO:0000259" key="10">
    <source>
        <dbReference type="PROSITE" id="PS50262"/>
    </source>
</evidence>
<proteinExistence type="predicted"/>
<gene>
    <name evidence="11" type="ORF">BSL78_30324</name>
</gene>
<evidence type="ECO:0000256" key="1">
    <source>
        <dbReference type="ARBA" id="ARBA00004141"/>
    </source>
</evidence>
<organism evidence="11 12">
    <name type="scientific">Stichopus japonicus</name>
    <name type="common">Sea cucumber</name>
    <dbReference type="NCBI Taxonomy" id="307972"/>
    <lineage>
        <taxon>Eukaryota</taxon>
        <taxon>Metazoa</taxon>
        <taxon>Echinodermata</taxon>
        <taxon>Eleutherozoa</taxon>
        <taxon>Echinozoa</taxon>
        <taxon>Holothuroidea</taxon>
        <taxon>Aspidochirotacea</taxon>
        <taxon>Aspidochirotida</taxon>
        <taxon>Stichopodidae</taxon>
        <taxon>Apostichopus</taxon>
    </lineage>
</organism>
<dbReference type="Proteomes" id="UP000230750">
    <property type="component" value="Unassembled WGS sequence"/>
</dbReference>
<protein>
    <submittedName>
        <fullName evidence="11">Putative orexin receptor type 1</fullName>
    </submittedName>
</protein>
<keyword evidence="4" id="KW-0297">G-protein coupled receptor</keyword>
<keyword evidence="3 9" id="KW-1133">Transmembrane helix</keyword>
<comment type="subcellular location">
    <subcellularLocation>
        <location evidence="1">Membrane</location>
        <topology evidence="1">Multi-pass membrane protein</topology>
    </subcellularLocation>
</comment>
<evidence type="ECO:0000256" key="9">
    <source>
        <dbReference type="SAM" id="Phobius"/>
    </source>
</evidence>
<feature type="domain" description="G-protein coupled receptors family 1 profile" evidence="10">
    <location>
        <begin position="1"/>
        <end position="93"/>
    </location>
</feature>
<sequence>MSHAETQKLTKSSKEKSKTAAQIESRRKVARMLIVVVLIFAVCLLPFQIVNILRVFGYFNKFDPLTEHNKSNTPILITSLLTYLNSAVNPLIYNFMSAKFRNAFRAMICCRARSTPRNPAYNGTIQEHSRASRRTQAVSSGANTECLPMTNFSSKMDT</sequence>
<accession>A0A2G8JAU3</accession>
<dbReference type="PANTHER" id="PTHR45695:SF15">
    <property type="entry name" value="OPSIN RH2"/>
    <property type="match status" value="1"/>
</dbReference>
<reference evidence="11 12" key="1">
    <citation type="journal article" date="2017" name="PLoS Biol.">
        <title>The sea cucumber genome provides insights into morphological evolution and visceral regeneration.</title>
        <authorList>
            <person name="Zhang X."/>
            <person name="Sun L."/>
            <person name="Yuan J."/>
            <person name="Sun Y."/>
            <person name="Gao Y."/>
            <person name="Zhang L."/>
            <person name="Li S."/>
            <person name="Dai H."/>
            <person name="Hamel J.F."/>
            <person name="Liu C."/>
            <person name="Yu Y."/>
            <person name="Liu S."/>
            <person name="Lin W."/>
            <person name="Guo K."/>
            <person name="Jin S."/>
            <person name="Xu P."/>
            <person name="Storey K.B."/>
            <person name="Huan P."/>
            <person name="Zhang T."/>
            <person name="Zhou Y."/>
            <person name="Zhang J."/>
            <person name="Lin C."/>
            <person name="Li X."/>
            <person name="Xing L."/>
            <person name="Huo D."/>
            <person name="Sun M."/>
            <person name="Wang L."/>
            <person name="Mercier A."/>
            <person name="Li F."/>
            <person name="Yang H."/>
            <person name="Xiang J."/>
        </authorList>
    </citation>
    <scope>NUCLEOTIDE SEQUENCE [LARGE SCALE GENOMIC DNA]</scope>
    <source>
        <strain evidence="11">Shaxun</strain>
        <tissue evidence="11">Muscle</tissue>
    </source>
</reference>
<keyword evidence="7" id="KW-0807">Transducer</keyword>
<dbReference type="AlphaFoldDB" id="A0A2G8JAU3"/>
<evidence type="ECO:0000256" key="2">
    <source>
        <dbReference type="ARBA" id="ARBA00022692"/>
    </source>
</evidence>
<evidence type="ECO:0000256" key="6">
    <source>
        <dbReference type="ARBA" id="ARBA00023170"/>
    </source>
</evidence>
<evidence type="ECO:0000256" key="7">
    <source>
        <dbReference type="ARBA" id="ARBA00023224"/>
    </source>
</evidence>
<evidence type="ECO:0000256" key="5">
    <source>
        <dbReference type="ARBA" id="ARBA00023136"/>
    </source>
</evidence>
<comment type="caution">
    <text evidence="11">The sequence shown here is derived from an EMBL/GenBank/DDBJ whole genome shotgun (WGS) entry which is preliminary data.</text>
</comment>